<organism evidence="1">
    <name type="scientific">Arundo donax</name>
    <name type="common">Giant reed</name>
    <name type="synonym">Donax arundinaceus</name>
    <dbReference type="NCBI Taxonomy" id="35708"/>
    <lineage>
        <taxon>Eukaryota</taxon>
        <taxon>Viridiplantae</taxon>
        <taxon>Streptophyta</taxon>
        <taxon>Embryophyta</taxon>
        <taxon>Tracheophyta</taxon>
        <taxon>Spermatophyta</taxon>
        <taxon>Magnoliopsida</taxon>
        <taxon>Liliopsida</taxon>
        <taxon>Poales</taxon>
        <taxon>Poaceae</taxon>
        <taxon>PACMAD clade</taxon>
        <taxon>Arundinoideae</taxon>
        <taxon>Arundineae</taxon>
        <taxon>Arundo</taxon>
    </lineage>
</organism>
<reference evidence="1" key="1">
    <citation type="submission" date="2014-09" db="EMBL/GenBank/DDBJ databases">
        <authorList>
            <person name="Magalhaes I.L.F."/>
            <person name="Oliveira U."/>
            <person name="Santos F.R."/>
            <person name="Vidigal T.H.D.A."/>
            <person name="Brescovit A.D."/>
            <person name="Santos A.J."/>
        </authorList>
    </citation>
    <scope>NUCLEOTIDE SEQUENCE</scope>
    <source>
        <tissue evidence="1">Shoot tissue taken approximately 20 cm above the soil surface</tissue>
    </source>
</reference>
<name>A0A0A8ZPU7_ARUDO</name>
<dbReference type="EMBL" id="GBRH01259120">
    <property type="protein sequence ID" value="JAD38775.1"/>
    <property type="molecule type" value="Transcribed_RNA"/>
</dbReference>
<reference evidence="1" key="2">
    <citation type="journal article" date="2015" name="Data Brief">
        <title>Shoot transcriptome of the giant reed, Arundo donax.</title>
        <authorList>
            <person name="Barrero R.A."/>
            <person name="Guerrero F.D."/>
            <person name="Moolhuijzen P."/>
            <person name="Goolsby J.A."/>
            <person name="Tidwell J."/>
            <person name="Bellgard S.E."/>
            <person name="Bellgard M.I."/>
        </authorList>
    </citation>
    <scope>NUCLEOTIDE SEQUENCE</scope>
    <source>
        <tissue evidence="1">Shoot tissue taken approximately 20 cm above the soil surface</tissue>
    </source>
</reference>
<protein>
    <submittedName>
        <fullName evidence="1">Uncharacterized protein</fullName>
    </submittedName>
</protein>
<proteinExistence type="predicted"/>
<accession>A0A0A8ZPU7</accession>
<evidence type="ECO:0000313" key="1">
    <source>
        <dbReference type="EMBL" id="JAD38775.1"/>
    </source>
</evidence>
<sequence>MKIVWSICNKDICVVFQLGRQNFFWILEQCATSVVTDFVCRISRSYLRGNMWICVRLMASYSWLSTKGTFSITTLGYMMSCSLGKSHSMSYQSVNWTSRG</sequence>
<dbReference type="AlphaFoldDB" id="A0A0A8ZPU7"/>